<dbReference type="EMBL" id="BARV01011767">
    <property type="protein sequence ID" value="GAI11917.1"/>
    <property type="molecule type" value="Genomic_DNA"/>
</dbReference>
<evidence type="ECO:0000259" key="1">
    <source>
        <dbReference type="Pfam" id="PF04471"/>
    </source>
</evidence>
<organism evidence="2">
    <name type="scientific">marine sediment metagenome</name>
    <dbReference type="NCBI Taxonomy" id="412755"/>
    <lineage>
        <taxon>unclassified sequences</taxon>
        <taxon>metagenomes</taxon>
        <taxon>ecological metagenomes</taxon>
    </lineage>
</organism>
<sequence>MTAKTDVLIAILKHTNSGLATREVIAREANVPVQVANNVLRGLREIGLIECKNGIIEVSSNQRVKLAIHAINHGTDIERVCKVLEWKEFENFAATAFETNNFAVKRNFRFKASGRRWEIDVLAYSEPLVVCVDCKRWRRGWGNSAIKKIVELQTQRTEVLAKNLQS</sequence>
<protein>
    <recommendedName>
        <fullName evidence="1">Restriction endonuclease type IV Mrr domain-containing protein</fullName>
    </recommendedName>
</protein>
<accession>X1KXU7</accession>
<feature type="domain" description="Restriction endonuclease type IV Mrr" evidence="1">
    <location>
        <begin position="84"/>
        <end position="153"/>
    </location>
</feature>
<dbReference type="InterPro" id="IPR007560">
    <property type="entry name" value="Restrct_endonuc_IV_Mrr"/>
</dbReference>
<proteinExistence type="predicted"/>
<dbReference type="SUPFAM" id="SSF52980">
    <property type="entry name" value="Restriction endonuclease-like"/>
    <property type="match status" value="1"/>
</dbReference>
<dbReference type="Pfam" id="PF04471">
    <property type="entry name" value="Mrr_cat"/>
    <property type="match status" value="1"/>
</dbReference>
<name>X1KXU7_9ZZZZ</name>
<dbReference type="GO" id="GO:0009307">
    <property type="term" value="P:DNA restriction-modification system"/>
    <property type="evidence" value="ECO:0007669"/>
    <property type="project" value="InterPro"/>
</dbReference>
<feature type="non-terminal residue" evidence="2">
    <location>
        <position position="166"/>
    </location>
</feature>
<evidence type="ECO:0000313" key="2">
    <source>
        <dbReference type="EMBL" id="GAI11917.1"/>
    </source>
</evidence>
<comment type="caution">
    <text evidence="2">The sequence shown here is derived from an EMBL/GenBank/DDBJ whole genome shotgun (WGS) entry which is preliminary data.</text>
</comment>
<dbReference type="GO" id="GO:0004519">
    <property type="term" value="F:endonuclease activity"/>
    <property type="evidence" value="ECO:0007669"/>
    <property type="project" value="InterPro"/>
</dbReference>
<dbReference type="AlphaFoldDB" id="X1KXU7"/>
<reference evidence="2" key="1">
    <citation type="journal article" date="2014" name="Front. Microbiol.">
        <title>High frequency of phylogenetically diverse reductive dehalogenase-homologous genes in deep subseafloor sedimentary metagenomes.</title>
        <authorList>
            <person name="Kawai M."/>
            <person name="Futagami T."/>
            <person name="Toyoda A."/>
            <person name="Takaki Y."/>
            <person name="Nishi S."/>
            <person name="Hori S."/>
            <person name="Arai W."/>
            <person name="Tsubouchi T."/>
            <person name="Morono Y."/>
            <person name="Uchiyama I."/>
            <person name="Ito T."/>
            <person name="Fujiyama A."/>
            <person name="Inagaki F."/>
            <person name="Takami H."/>
        </authorList>
    </citation>
    <scope>NUCLEOTIDE SEQUENCE</scope>
    <source>
        <strain evidence="2">Expedition CK06-06</strain>
    </source>
</reference>
<dbReference type="InterPro" id="IPR011335">
    <property type="entry name" value="Restrct_endonuc-II-like"/>
</dbReference>
<gene>
    <name evidence="2" type="ORF">S06H3_22138</name>
</gene>
<dbReference type="GO" id="GO:0003677">
    <property type="term" value="F:DNA binding"/>
    <property type="evidence" value="ECO:0007669"/>
    <property type="project" value="InterPro"/>
</dbReference>